<dbReference type="RefSeq" id="WP_227573429.1">
    <property type="nucleotide sequence ID" value="NZ_JAJEQT010000008.1"/>
</dbReference>
<feature type="domain" description="Tetrapyrrole biosynthesis uroporphyrinogen III synthase" evidence="8">
    <location>
        <begin position="259"/>
        <end position="488"/>
    </location>
</feature>
<keyword evidence="10" id="KW-1185">Reference proteome</keyword>
<comment type="similarity">
    <text evidence="6">Belongs to the precorrin methyltransferase family.</text>
</comment>
<dbReference type="GO" id="GO:0004851">
    <property type="term" value="F:uroporphyrin-III C-methyltransferase activity"/>
    <property type="evidence" value="ECO:0007669"/>
    <property type="project" value="UniProtKB-EC"/>
</dbReference>
<keyword evidence="3 6" id="KW-0808">Transferase</keyword>
<evidence type="ECO:0000256" key="4">
    <source>
        <dbReference type="ARBA" id="ARBA00022691"/>
    </source>
</evidence>
<dbReference type="InterPro" id="IPR006366">
    <property type="entry name" value="CobA/CysG_C"/>
</dbReference>
<dbReference type="InterPro" id="IPR035996">
    <property type="entry name" value="4pyrrol_Methylase_sf"/>
</dbReference>
<reference evidence="9 10" key="1">
    <citation type="submission" date="2021-10" db="EMBL/GenBank/DDBJ databases">
        <title>Anaerobic single-cell dispensing facilitates the cultivation of human gut bacteria.</title>
        <authorList>
            <person name="Afrizal A."/>
        </authorList>
    </citation>
    <scope>NUCLEOTIDE SEQUENCE [LARGE SCALE GENOMIC DNA]</scope>
    <source>
        <strain evidence="9 10">CLA-AA-H212</strain>
    </source>
</reference>
<dbReference type="Pfam" id="PF02602">
    <property type="entry name" value="HEM4"/>
    <property type="match status" value="1"/>
</dbReference>
<evidence type="ECO:0000259" key="7">
    <source>
        <dbReference type="Pfam" id="PF00590"/>
    </source>
</evidence>
<dbReference type="CDD" id="cd11642">
    <property type="entry name" value="SUMT"/>
    <property type="match status" value="1"/>
</dbReference>
<evidence type="ECO:0000313" key="9">
    <source>
        <dbReference type="EMBL" id="MCC2219494.1"/>
    </source>
</evidence>
<dbReference type="Gene3D" id="3.40.50.10090">
    <property type="match status" value="2"/>
</dbReference>
<evidence type="ECO:0000256" key="5">
    <source>
        <dbReference type="ARBA" id="ARBA00023244"/>
    </source>
</evidence>
<dbReference type="EMBL" id="JAJEQT010000008">
    <property type="protein sequence ID" value="MCC2219494.1"/>
    <property type="molecule type" value="Genomic_DNA"/>
</dbReference>
<dbReference type="Proteomes" id="UP001198495">
    <property type="component" value="Unassembled WGS sequence"/>
</dbReference>
<protein>
    <recommendedName>
        <fullName evidence="1">uroporphyrinogen-III C-methyltransferase</fullName>
        <ecNumber evidence="1">2.1.1.107</ecNumber>
    </recommendedName>
</protein>
<evidence type="ECO:0000259" key="8">
    <source>
        <dbReference type="Pfam" id="PF02602"/>
    </source>
</evidence>
<dbReference type="InterPro" id="IPR050161">
    <property type="entry name" value="Siro_Cobalamin_biosynth"/>
</dbReference>
<comment type="caution">
    <text evidence="9">The sequence shown here is derived from an EMBL/GenBank/DDBJ whole genome shotgun (WGS) entry which is preliminary data.</text>
</comment>
<proteinExistence type="inferred from homology"/>
<dbReference type="SUPFAM" id="SSF53790">
    <property type="entry name" value="Tetrapyrrole methylase"/>
    <property type="match status" value="1"/>
</dbReference>
<dbReference type="Gene3D" id="3.30.950.10">
    <property type="entry name" value="Methyltransferase, Cobalt-precorrin-4 Transmethylase, Domain 2"/>
    <property type="match status" value="1"/>
</dbReference>
<evidence type="ECO:0000313" key="10">
    <source>
        <dbReference type="Proteomes" id="UP001198495"/>
    </source>
</evidence>
<dbReference type="GO" id="GO:0032259">
    <property type="term" value="P:methylation"/>
    <property type="evidence" value="ECO:0007669"/>
    <property type="project" value="UniProtKB-KW"/>
</dbReference>
<evidence type="ECO:0000256" key="1">
    <source>
        <dbReference type="ARBA" id="ARBA00012162"/>
    </source>
</evidence>
<dbReference type="InterPro" id="IPR014776">
    <property type="entry name" value="4pyrrole_Mease_sub2"/>
</dbReference>
<evidence type="ECO:0000256" key="6">
    <source>
        <dbReference type="RuleBase" id="RU003960"/>
    </source>
</evidence>
<keyword evidence="4" id="KW-0949">S-adenosyl-L-methionine</keyword>
<dbReference type="PANTHER" id="PTHR45790">
    <property type="entry name" value="SIROHEME SYNTHASE-RELATED"/>
    <property type="match status" value="1"/>
</dbReference>
<dbReference type="NCBIfam" id="NF004790">
    <property type="entry name" value="PRK06136.1"/>
    <property type="match status" value="1"/>
</dbReference>
<dbReference type="PROSITE" id="PS00840">
    <property type="entry name" value="SUMT_2"/>
    <property type="match status" value="1"/>
</dbReference>
<dbReference type="InterPro" id="IPR003043">
    <property type="entry name" value="Uropor_MeTrfase_CS"/>
</dbReference>
<dbReference type="Gene3D" id="3.40.1010.10">
    <property type="entry name" value="Cobalt-precorrin-4 Transmethylase, Domain 1"/>
    <property type="match status" value="1"/>
</dbReference>
<evidence type="ECO:0000256" key="2">
    <source>
        <dbReference type="ARBA" id="ARBA00022603"/>
    </source>
</evidence>
<dbReference type="InterPro" id="IPR000878">
    <property type="entry name" value="4pyrrol_Mease"/>
</dbReference>
<keyword evidence="5" id="KW-0627">Porphyrin biosynthesis</keyword>
<keyword evidence="2 6" id="KW-0489">Methyltransferase</keyword>
<dbReference type="InterPro" id="IPR036108">
    <property type="entry name" value="4pyrrol_syn_uPrphyn_synt_sf"/>
</dbReference>
<gene>
    <name evidence="9" type="primary">cobA</name>
    <name evidence="9" type="ORF">LKD28_10705</name>
</gene>
<accession>A0ABS8FUB5</accession>
<evidence type="ECO:0000256" key="3">
    <source>
        <dbReference type="ARBA" id="ARBA00022679"/>
    </source>
</evidence>
<dbReference type="EC" id="2.1.1.107" evidence="1"/>
<dbReference type="SUPFAM" id="SSF69618">
    <property type="entry name" value="HemD-like"/>
    <property type="match status" value="1"/>
</dbReference>
<dbReference type="CDD" id="cd06578">
    <property type="entry name" value="HemD"/>
    <property type="match status" value="1"/>
</dbReference>
<name>A0ABS8FUB5_9FIRM</name>
<dbReference type="InterPro" id="IPR014777">
    <property type="entry name" value="4pyrrole_Mease_sub1"/>
</dbReference>
<dbReference type="Pfam" id="PF00590">
    <property type="entry name" value="TP_methylase"/>
    <property type="match status" value="1"/>
</dbReference>
<sequence length="505" mass="54993">MVYLIGAGPGDPGLITYKGLQILKSCDAVIYDRLGTGELLDLVRPDCAKIYVGKQAGAHYKKQEEINRILVETAGKYENVVRLKGGDSFVFGRGGEEILTLQESDIPFQVIPGVTSAIAVPEVLGIPVTHREMSRSFHVITGHTKKGEADALANIHKQEGTSVFLMGLSNLEPIMQRLREEGESEETPVSVISNGMLPGETIVRGTVGTIGKLVSKNELVSPAIIVVGQTAACTMKDKKRSAIDGCKIGVVGTAVFREKLRGLLEEKGASLFSICDMHVRTCPDMEKLDVAIQNLKDYQWIVFTSQNGIRLFFDRVRACAVDLRKFTDIRFAVVGSGCAQALEQYGFYADYIPEQYTTESLANGLCTIVKSGEKVLIPRAKEGSLVLEQILSANRIDAEILSIYDVRGARTENWKYLNNYDAILFASASGVHAFADCLAETGQPDWNPAQGKKRIVLGTIGQVTADALIKCGLPADVVPEQCDAEGLVRALDIAFDMKKTDNNKE</sequence>
<dbReference type="InterPro" id="IPR003754">
    <property type="entry name" value="4pyrrol_synth_uPrphyn_synth"/>
</dbReference>
<dbReference type="PANTHER" id="PTHR45790:SF3">
    <property type="entry name" value="S-ADENOSYL-L-METHIONINE-DEPENDENT UROPORPHYRINOGEN III METHYLTRANSFERASE, CHLOROPLASTIC"/>
    <property type="match status" value="1"/>
</dbReference>
<feature type="domain" description="Tetrapyrrole methylase" evidence="7">
    <location>
        <begin position="1"/>
        <end position="210"/>
    </location>
</feature>
<dbReference type="NCBIfam" id="TIGR01469">
    <property type="entry name" value="cobA_cysG_Cterm"/>
    <property type="match status" value="1"/>
</dbReference>
<organism evidence="9 10">
    <name type="scientific">Coprococcus hominis</name>
    <name type="common">ex Arizal et al. 2022</name>
    <dbReference type="NCBI Taxonomy" id="2881262"/>
    <lineage>
        <taxon>Bacteria</taxon>
        <taxon>Bacillati</taxon>
        <taxon>Bacillota</taxon>
        <taxon>Clostridia</taxon>
        <taxon>Lachnospirales</taxon>
        <taxon>Lachnospiraceae</taxon>
        <taxon>Coprococcus</taxon>
    </lineage>
</organism>